<evidence type="ECO:0000256" key="3">
    <source>
        <dbReference type="ARBA" id="ARBA00011738"/>
    </source>
</evidence>
<dbReference type="InterPro" id="IPR015421">
    <property type="entry name" value="PyrdxlP-dep_Trfase_major"/>
</dbReference>
<keyword evidence="4" id="KW-0032">Aminotransferase</keyword>
<gene>
    <name evidence="9" type="primary">LOC112680519</name>
</gene>
<evidence type="ECO:0000259" key="7">
    <source>
        <dbReference type="Pfam" id="PF00155"/>
    </source>
</evidence>
<dbReference type="GO" id="GO:0030170">
    <property type="term" value="F:pyridoxal phosphate binding"/>
    <property type="evidence" value="ECO:0007669"/>
    <property type="project" value="InterPro"/>
</dbReference>
<comment type="subunit">
    <text evidence="3">Homodimer.</text>
</comment>
<evidence type="ECO:0000256" key="4">
    <source>
        <dbReference type="ARBA" id="ARBA00022576"/>
    </source>
</evidence>
<reference evidence="9" key="1">
    <citation type="submission" date="2025-08" db="UniProtKB">
        <authorList>
            <consortium name="RefSeq"/>
        </authorList>
    </citation>
    <scope>IDENTIFICATION</scope>
    <source>
        <tissue evidence="9">Whole body</tissue>
    </source>
</reference>
<evidence type="ECO:0000256" key="6">
    <source>
        <dbReference type="ARBA" id="ARBA00022898"/>
    </source>
</evidence>
<dbReference type="InterPro" id="IPR050859">
    <property type="entry name" value="Class-I_PLP-dep_aminotransf"/>
</dbReference>
<dbReference type="PANTHER" id="PTHR42790:SF19">
    <property type="entry name" value="KYNURENINE_ALPHA-AMINOADIPATE AMINOTRANSFERASE, MITOCHONDRIAL"/>
    <property type="match status" value="1"/>
</dbReference>
<dbReference type="CDD" id="cd00609">
    <property type="entry name" value="AAT_like"/>
    <property type="match status" value="1"/>
</dbReference>
<keyword evidence="6" id="KW-0663">Pyridoxal phosphate</keyword>
<accession>A0A8B8F7T8</accession>
<dbReference type="FunFam" id="3.90.1150.10:FF:000166">
    <property type="entry name" value="Kynurenine/alpha-aminoadipate aminotransferase, mitochondrial"/>
    <property type="match status" value="1"/>
</dbReference>
<dbReference type="FunFam" id="3.40.640.10:FF:000053">
    <property type="entry name" value="Aminotransferase, class I"/>
    <property type="match status" value="1"/>
</dbReference>
<sequence>MAQYQLLYSGSEGSVLTARPIDCSIPEYLPEPLLLSHHDKTKTIVPSKIDYSRFINEISSRRRPAQLREISKVLEKLPSTCIKFGIGVPNVLTFPFKKISVELITGENIELKDQELSDALQYLASVGYRPLINLLEGIQDWFHGPQNWEDTSIMVTSGAQEGLSKAVDMCMSCNDSVIIPDPIYTGAIDLFKPYNAEIISIKQDSYGIIVEELEKVLVERKMKMLSIPKIIYLNPTASNPAGTTLTTNRKREIYRLACEYDMLILEDDPYYYLHFGPENPVSLLSMDTEGRVLRFDSFSKIMSSGLRVGFITGPKTLLRQMELHMQTSSMHTSSLSQVLLYKLLSKWGRDGLVSHFMHVKEFYKQKRDHMMAAVVRELEGLAEWNEPTGGMFLWLKIIGVDDTRKLVATRCLDKLIILAPGYAFVDNVESPSSFVRLSYSIATPEEIDRGISLLAECIREEQQLS</sequence>
<dbReference type="GO" id="GO:1901605">
    <property type="term" value="P:alpha-amino acid metabolic process"/>
    <property type="evidence" value="ECO:0007669"/>
    <property type="project" value="TreeGrafter"/>
</dbReference>
<dbReference type="RefSeq" id="XP_025406407.1">
    <property type="nucleotide sequence ID" value="XM_025550622.1"/>
</dbReference>
<dbReference type="GeneID" id="112680519"/>
<keyword evidence="5" id="KW-0808">Transferase</keyword>
<dbReference type="InterPro" id="IPR004839">
    <property type="entry name" value="Aminotransferase_I/II_large"/>
</dbReference>
<evidence type="ECO:0000256" key="5">
    <source>
        <dbReference type="ARBA" id="ARBA00022679"/>
    </source>
</evidence>
<dbReference type="Pfam" id="PF00155">
    <property type="entry name" value="Aminotran_1_2"/>
    <property type="match status" value="1"/>
</dbReference>
<evidence type="ECO:0000313" key="8">
    <source>
        <dbReference type="Proteomes" id="UP000694846"/>
    </source>
</evidence>
<dbReference type="SUPFAM" id="SSF53383">
    <property type="entry name" value="PLP-dependent transferases"/>
    <property type="match status" value="1"/>
</dbReference>
<evidence type="ECO:0000256" key="1">
    <source>
        <dbReference type="ARBA" id="ARBA00001933"/>
    </source>
</evidence>
<dbReference type="AlphaFoldDB" id="A0A8B8F7T8"/>
<comment type="cofactor">
    <cofactor evidence="1">
        <name>pyridoxal 5'-phosphate</name>
        <dbReference type="ChEBI" id="CHEBI:597326"/>
    </cofactor>
</comment>
<dbReference type="GO" id="GO:0016212">
    <property type="term" value="F:kynurenine-oxoglutarate transaminase activity"/>
    <property type="evidence" value="ECO:0007669"/>
    <property type="project" value="TreeGrafter"/>
</dbReference>
<evidence type="ECO:0000256" key="2">
    <source>
        <dbReference type="ARBA" id="ARBA00007441"/>
    </source>
</evidence>
<dbReference type="PANTHER" id="PTHR42790">
    <property type="entry name" value="AMINOTRANSFERASE"/>
    <property type="match status" value="1"/>
</dbReference>
<evidence type="ECO:0000313" key="9">
    <source>
        <dbReference type="RefSeq" id="XP_025406407.1"/>
    </source>
</evidence>
<proteinExistence type="inferred from homology"/>
<feature type="domain" description="Aminotransferase class I/classII large" evidence="7">
    <location>
        <begin position="131"/>
        <end position="451"/>
    </location>
</feature>
<organism evidence="8 9">
    <name type="scientific">Sipha flava</name>
    <name type="common">yellow sugarcane aphid</name>
    <dbReference type="NCBI Taxonomy" id="143950"/>
    <lineage>
        <taxon>Eukaryota</taxon>
        <taxon>Metazoa</taxon>
        <taxon>Ecdysozoa</taxon>
        <taxon>Arthropoda</taxon>
        <taxon>Hexapoda</taxon>
        <taxon>Insecta</taxon>
        <taxon>Pterygota</taxon>
        <taxon>Neoptera</taxon>
        <taxon>Paraneoptera</taxon>
        <taxon>Hemiptera</taxon>
        <taxon>Sternorrhyncha</taxon>
        <taxon>Aphidomorpha</taxon>
        <taxon>Aphidoidea</taxon>
        <taxon>Aphididae</taxon>
        <taxon>Sipha</taxon>
    </lineage>
</organism>
<comment type="similarity">
    <text evidence="2">Belongs to the class-I pyridoxal-phosphate-dependent aminotransferase family.</text>
</comment>
<dbReference type="OrthoDB" id="691673at2759"/>
<keyword evidence="8" id="KW-1185">Reference proteome</keyword>
<protein>
    <submittedName>
        <fullName evidence="9">Kynurenine/alpha-aminoadipate aminotransferase, mitochondrial-like</fullName>
    </submittedName>
</protein>
<dbReference type="InterPro" id="IPR015424">
    <property type="entry name" value="PyrdxlP-dep_Trfase"/>
</dbReference>
<name>A0A8B8F7T8_9HEMI</name>
<dbReference type="Gene3D" id="3.40.640.10">
    <property type="entry name" value="Type I PLP-dependent aspartate aminotransferase-like (Major domain)"/>
    <property type="match status" value="1"/>
</dbReference>
<dbReference type="Proteomes" id="UP000694846">
    <property type="component" value="Unplaced"/>
</dbReference>